<evidence type="ECO:0000313" key="5">
    <source>
        <dbReference type="EMBL" id="KAG0586560.1"/>
    </source>
</evidence>
<evidence type="ECO:0000256" key="1">
    <source>
        <dbReference type="ARBA" id="ARBA00023016"/>
    </source>
</evidence>
<organism evidence="5 6">
    <name type="scientific">Ceratodon purpureus</name>
    <name type="common">Fire moss</name>
    <name type="synonym">Dicranum purpureum</name>
    <dbReference type="NCBI Taxonomy" id="3225"/>
    <lineage>
        <taxon>Eukaryota</taxon>
        <taxon>Viridiplantae</taxon>
        <taxon>Streptophyta</taxon>
        <taxon>Embryophyta</taxon>
        <taxon>Bryophyta</taxon>
        <taxon>Bryophytina</taxon>
        <taxon>Bryopsida</taxon>
        <taxon>Dicranidae</taxon>
        <taxon>Pseudoditrichales</taxon>
        <taxon>Ditrichaceae</taxon>
        <taxon>Ceratodon</taxon>
    </lineage>
</organism>
<dbReference type="Proteomes" id="UP000822688">
    <property type="component" value="Chromosome 2"/>
</dbReference>
<dbReference type="PROSITE" id="PS01031">
    <property type="entry name" value="SHSP"/>
    <property type="match status" value="1"/>
</dbReference>
<dbReference type="InterPro" id="IPR008978">
    <property type="entry name" value="HSP20-like_chaperone"/>
</dbReference>
<protein>
    <recommendedName>
        <fullName evidence="4">SHSP domain-containing protein</fullName>
    </recommendedName>
</protein>
<reference evidence="5" key="1">
    <citation type="submission" date="2020-06" db="EMBL/GenBank/DDBJ databases">
        <title>WGS assembly of Ceratodon purpureus strain R40.</title>
        <authorList>
            <person name="Carey S.B."/>
            <person name="Jenkins J."/>
            <person name="Shu S."/>
            <person name="Lovell J.T."/>
            <person name="Sreedasyam A."/>
            <person name="Maumus F."/>
            <person name="Tiley G.P."/>
            <person name="Fernandez-Pozo N."/>
            <person name="Barry K."/>
            <person name="Chen C."/>
            <person name="Wang M."/>
            <person name="Lipzen A."/>
            <person name="Daum C."/>
            <person name="Saski C.A."/>
            <person name="Payton A.C."/>
            <person name="Mcbreen J.C."/>
            <person name="Conrad R.E."/>
            <person name="Kollar L.M."/>
            <person name="Olsson S."/>
            <person name="Huttunen S."/>
            <person name="Landis J.B."/>
            <person name="Wickett N.J."/>
            <person name="Johnson M.G."/>
            <person name="Rensing S.A."/>
            <person name="Grimwood J."/>
            <person name="Schmutz J."/>
            <person name="Mcdaniel S.F."/>
        </authorList>
    </citation>
    <scope>NUCLEOTIDE SEQUENCE</scope>
    <source>
        <strain evidence="5">R40</strain>
    </source>
</reference>
<dbReference type="AlphaFoldDB" id="A0A8T0IS53"/>
<feature type="domain" description="SHSP" evidence="4">
    <location>
        <begin position="39"/>
        <end position="151"/>
    </location>
</feature>
<dbReference type="Gene3D" id="2.60.40.790">
    <property type="match status" value="1"/>
</dbReference>
<dbReference type="SUPFAM" id="SSF49764">
    <property type="entry name" value="HSP20-like chaperones"/>
    <property type="match status" value="1"/>
</dbReference>
<dbReference type="EMBL" id="CM026422">
    <property type="protein sequence ID" value="KAG0586560.1"/>
    <property type="molecule type" value="Genomic_DNA"/>
</dbReference>
<comment type="caution">
    <text evidence="5">The sequence shown here is derived from an EMBL/GenBank/DDBJ whole genome shotgun (WGS) entry which is preliminary data.</text>
</comment>
<dbReference type="CDD" id="cd06472">
    <property type="entry name" value="ACD_ScHsp26_like"/>
    <property type="match status" value="1"/>
</dbReference>
<accession>A0A8T0IS53</accession>
<name>A0A8T0IS53_CERPU</name>
<dbReference type="Pfam" id="PF00011">
    <property type="entry name" value="HSP20"/>
    <property type="match status" value="1"/>
</dbReference>
<evidence type="ECO:0000256" key="2">
    <source>
        <dbReference type="PROSITE-ProRule" id="PRU00285"/>
    </source>
</evidence>
<proteinExistence type="inferred from homology"/>
<evidence type="ECO:0000256" key="3">
    <source>
        <dbReference type="RuleBase" id="RU003616"/>
    </source>
</evidence>
<keyword evidence="1" id="KW-0346">Stress response</keyword>
<keyword evidence="6" id="KW-1185">Reference proteome</keyword>
<sequence>MTEVDMAPTAYRDRSSTYQLGSILDFPEPLSALKSGPSLVRAGATTQVDWRETPEAHIFKADLPGMKKEDMKVLVVDGTLEISGERKKEEVQKGDTWHSDERFQGDFMRRFRLPENANMHEVKAHVADGVLTVTVPKVQKPDQKVIQIELA</sequence>
<dbReference type="PANTHER" id="PTHR11527">
    <property type="entry name" value="HEAT-SHOCK PROTEIN 20 FAMILY MEMBER"/>
    <property type="match status" value="1"/>
</dbReference>
<gene>
    <name evidence="5" type="ORF">KC19_2G100100</name>
</gene>
<evidence type="ECO:0000259" key="4">
    <source>
        <dbReference type="PROSITE" id="PS01031"/>
    </source>
</evidence>
<evidence type="ECO:0000313" key="6">
    <source>
        <dbReference type="Proteomes" id="UP000822688"/>
    </source>
</evidence>
<dbReference type="InterPro" id="IPR002068">
    <property type="entry name" value="A-crystallin/Hsp20_dom"/>
</dbReference>
<comment type="similarity">
    <text evidence="2 3">Belongs to the small heat shock protein (HSP20) family.</text>
</comment>
<dbReference type="InterPro" id="IPR031107">
    <property type="entry name" value="Small_HSP"/>
</dbReference>